<keyword evidence="3" id="KW-1185">Reference proteome</keyword>
<organism evidence="2 3">
    <name type="scientific">Lachancea dasiensis</name>
    <dbReference type="NCBI Taxonomy" id="1072105"/>
    <lineage>
        <taxon>Eukaryota</taxon>
        <taxon>Fungi</taxon>
        <taxon>Dikarya</taxon>
        <taxon>Ascomycota</taxon>
        <taxon>Saccharomycotina</taxon>
        <taxon>Saccharomycetes</taxon>
        <taxon>Saccharomycetales</taxon>
        <taxon>Saccharomycetaceae</taxon>
        <taxon>Lachancea</taxon>
    </lineage>
</organism>
<gene>
    <name evidence="2" type="ORF">LADA_0G05688G</name>
</gene>
<dbReference type="OrthoDB" id="5391991at2759"/>
<dbReference type="GO" id="GO:0071333">
    <property type="term" value="P:cellular response to glucose stimulus"/>
    <property type="evidence" value="ECO:0007669"/>
    <property type="project" value="EnsemblFungi"/>
</dbReference>
<evidence type="ECO:0000313" key="3">
    <source>
        <dbReference type="Proteomes" id="UP000190274"/>
    </source>
</evidence>
<feature type="compositionally biased region" description="Polar residues" evidence="1">
    <location>
        <begin position="282"/>
        <end position="320"/>
    </location>
</feature>
<dbReference type="InterPro" id="IPR018818">
    <property type="entry name" value="Stb3"/>
</dbReference>
<protein>
    <submittedName>
        <fullName evidence="2">LADA_0G05688g1_1</fullName>
    </submittedName>
</protein>
<feature type="compositionally biased region" description="Acidic residues" evidence="1">
    <location>
        <begin position="386"/>
        <end position="409"/>
    </location>
</feature>
<feature type="region of interest" description="Disordered" evidence="1">
    <location>
        <begin position="136"/>
        <end position="171"/>
    </location>
</feature>
<name>A0A1G4JT22_9SACH</name>
<evidence type="ECO:0000256" key="1">
    <source>
        <dbReference type="SAM" id="MobiDB-lite"/>
    </source>
</evidence>
<dbReference type="PANTHER" id="PTHR28164:SF1">
    <property type="entry name" value="PROTEIN STB3"/>
    <property type="match status" value="1"/>
</dbReference>
<reference evidence="3" key="1">
    <citation type="submission" date="2016-03" db="EMBL/GenBank/DDBJ databases">
        <authorList>
            <person name="Devillers H."/>
        </authorList>
    </citation>
    <scope>NUCLEOTIDE SEQUENCE [LARGE SCALE GENOMIC DNA]</scope>
</reference>
<proteinExistence type="predicted"/>
<feature type="region of interest" description="Disordered" evidence="1">
    <location>
        <begin position="190"/>
        <end position="221"/>
    </location>
</feature>
<feature type="compositionally biased region" description="Basic residues" evidence="1">
    <location>
        <begin position="262"/>
        <end position="273"/>
    </location>
</feature>
<dbReference type="AlphaFoldDB" id="A0A1G4JT22"/>
<dbReference type="PANTHER" id="PTHR28164">
    <property type="entry name" value="PROTEIN STB3"/>
    <property type="match status" value="1"/>
</dbReference>
<accession>A0A1G4JT22</accession>
<dbReference type="GO" id="GO:0001228">
    <property type="term" value="F:DNA-binding transcription activator activity, RNA polymerase II-specific"/>
    <property type="evidence" value="ECO:0007669"/>
    <property type="project" value="EnsemblFungi"/>
</dbReference>
<dbReference type="STRING" id="1266660.A0A1G4JT22"/>
<feature type="compositionally biased region" description="Polar residues" evidence="1">
    <location>
        <begin position="335"/>
        <end position="354"/>
    </location>
</feature>
<feature type="region of interest" description="Disordered" evidence="1">
    <location>
        <begin position="1"/>
        <end position="48"/>
    </location>
</feature>
<dbReference type="GO" id="GO:0005634">
    <property type="term" value="C:nucleus"/>
    <property type="evidence" value="ECO:0007669"/>
    <property type="project" value="EnsemblFungi"/>
</dbReference>
<dbReference type="Pfam" id="PF10330">
    <property type="entry name" value="Stb3"/>
    <property type="match status" value="1"/>
</dbReference>
<dbReference type="EMBL" id="LT598457">
    <property type="protein sequence ID" value="SCU93945.1"/>
    <property type="molecule type" value="Genomic_DNA"/>
</dbReference>
<feature type="compositionally biased region" description="Polar residues" evidence="1">
    <location>
        <begin position="372"/>
        <end position="382"/>
    </location>
</feature>
<dbReference type="GO" id="GO:0000976">
    <property type="term" value="F:transcription cis-regulatory region binding"/>
    <property type="evidence" value="ECO:0007669"/>
    <property type="project" value="EnsemblFungi"/>
</dbReference>
<evidence type="ECO:0000313" key="2">
    <source>
        <dbReference type="EMBL" id="SCU93945.1"/>
    </source>
</evidence>
<dbReference type="Proteomes" id="UP000190274">
    <property type="component" value="Chromosome G"/>
</dbReference>
<dbReference type="GO" id="GO:0005737">
    <property type="term" value="C:cytoplasm"/>
    <property type="evidence" value="ECO:0007669"/>
    <property type="project" value="EnsemblFungi"/>
</dbReference>
<sequence length="491" mass="54061">MSNPRQEMVDEQVKNKKSPPVVPAEDQAVKSSSSHGTTTGNAAHPQNVPPERVSELLLQEGPLAIRFITKALCIQLPGFGELSASKQRRLIMGALETGDRKNGVVFAKIGWGQWSAKKVDSPDKFEREREITNLANSKVKDMVSQERRKSSGLSNSSTARPRKSSVVAKREGELRPGNWSTFLDENALASEDEDEGGRTPHIHGRNDHFHDDDDESQDPSQHILPYDFFKRRKSSVVYAENSPPDDSEFESGPPLAHPGMKTYRRSSSSKKRSPSIGKRNSFRGSNTSLEAVTRRLSSPANSLDDQATPNLTQQKDAKNLSNHHTRGREPRLSFSKESSLRSTLLSHASCRSSPIQPPLDSHMSKEVAYKLNSPSSGTNAPGPSNGEDEGAIFDEHDEDDGRSDTDEEDWQHIGAESLRNSRAPSQVRSPHSPAISNSLLDRQPPHLSLSPPVFREGSERVPKSETGQSSPKHEPQAETQDAAILLMSLKS</sequence>
<feature type="region of interest" description="Disordered" evidence="1">
    <location>
        <begin position="239"/>
        <end position="481"/>
    </location>
</feature>
<feature type="compositionally biased region" description="Polar residues" evidence="1">
    <location>
        <begin position="418"/>
        <end position="440"/>
    </location>
</feature>
<feature type="compositionally biased region" description="Basic and acidic residues" evidence="1">
    <location>
        <begin position="138"/>
        <end position="149"/>
    </location>
</feature>
<feature type="compositionally biased region" description="Polar residues" evidence="1">
    <location>
        <begin position="29"/>
        <end position="41"/>
    </location>
</feature>
<dbReference type="GO" id="GO:0000432">
    <property type="term" value="P:positive regulation of transcription from RNA polymerase II promoter by glucose"/>
    <property type="evidence" value="ECO:0007669"/>
    <property type="project" value="TreeGrafter"/>
</dbReference>